<evidence type="ECO:0000256" key="2">
    <source>
        <dbReference type="ARBA" id="ARBA00022723"/>
    </source>
</evidence>
<keyword evidence="2" id="KW-0479">Metal-binding</keyword>
<evidence type="ECO:0000256" key="6">
    <source>
        <dbReference type="ARBA" id="ARBA00038001"/>
    </source>
</evidence>
<dbReference type="InterPro" id="IPR017941">
    <property type="entry name" value="Rieske_2Fe-2S"/>
</dbReference>
<dbReference type="GO" id="GO:0051537">
    <property type="term" value="F:2 iron, 2 sulfur cluster binding"/>
    <property type="evidence" value="ECO:0007669"/>
    <property type="project" value="UniProtKB-KW"/>
</dbReference>
<dbReference type="InterPro" id="IPR036922">
    <property type="entry name" value="Rieske_2Fe-2S_sf"/>
</dbReference>
<gene>
    <name evidence="8" type="primary">nagAb_1</name>
    <name evidence="8" type="ORF">LMG28688_02712</name>
</gene>
<evidence type="ECO:0000256" key="1">
    <source>
        <dbReference type="ARBA" id="ARBA00022714"/>
    </source>
</evidence>
<evidence type="ECO:0000313" key="8">
    <source>
        <dbReference type="EMBL" id="CAB3788559.1"/>
    </source>
</evidence>
<keyword evidence="1" id="KW-0001">2Fe-2S</keyword>
<feature type="domain" description="Rieske" evidence="7">
    <location>
        <begin position="6"/>
        <end position="101"/>
    </location>
</feature>
<dbReference type="Pfam" id="PF00355">
    <property type="entry name" value="Rieske"/>
    <property type="match status" value="1"/>
</dbReference>
<dbReference type="AlphaFoldDB" id="A0A6J5FZR8"/>
<evidence type="ECO:0000313" key="9">
    <source>
        <dbReference type="Proteomes" id="UP000494119"/>
    </source>
</evidence>
<dbReference type="SUPFAM" id="SSF50022">
    <property type="entry name" value="ISP domain"/>
    <property type="match status" value="1"/>
</dbReference>
<keyword evidence="8" id="KW-0560">Oxidoreductase</keyword>
<organism evidence="8 9">
    <name type="scientific">Paraburkholderia caffeinitolerans</name>
    <dbReference type="NCBI Taxonomy" id="1723730"/>
    <lineage>
        <taxon>Bacteria</taxon>
        <taxon>Pseudomonadati</taxon>
        <taxon>Pseudomonadota</taxon>
        <taxon>Betaproteobacteria</taxon>
        <taxon>Burkholderiales</taxon>
        <taxon>Burkholderiaceae</taxon>
        <taxon>Paraburkholderia</taxon>
    </lineage>
</organism>
<evidence type="ECO:0000256" key="5">
    <source>
        <dbReference type="ARBA" id="ARBA00034078"/>
    </source>
</evidence>
<dbReference type="GO" id="GO:0046872">
    <property type="term" value="F:metal ion binding"/>
    <property type="evidence" value="ECO:0007669"/>
    <property type="project" value="UniProtKB-KW"/>
</dbReference>
<keyword evidence="8" id="KW-0223">Dioxygenase</keyword>
<evidence type="ECO:0000256" key="4">
    <source>
        <dbReference type="ARBA" id="ARBA00023014"/>
    </source>
</evidence>
<keyword evidence="3" id="KW-0408">Iron</keyword>
<dbReference type="PANTHER" id="PTHR21496">
    <property type="entry name" value="FERREDOXIN-RELATED"/>
    <property type="match status" value="1"/>
</dbReference>
<dbReference type="PROSITE" id="PS51296">
    <property type="entry name" value="RIESKE"/>
    <property type="match status" value="1"/>
</dbReference>
<dbReference type="Gene3D" id="2.102.10.10">
    <property type="entry name" value="Rieske [2Fe-2S] iron-sulphur domain"/>
    <property type="match status" value="1"/>
</dbReference>
<sequence>MTTHWIKVAELATLPQDDVCAAEAAGTELALYRVGDCVYATADLCTHGRARLSDGFLEGHEIECPLHQGRFDVRTGTALCEPLTCDVARFDVRVENGDVMVCVDAAAT</sequence>
<protein>
    <submittedName>
        <fullName evidence="8">Naphthalene 1,2-dioxygenase/salicylate 5-hydroxylase systems, ferredoxin component</fullName>
    </submittedName>
</protein>
<dbReference type="GO" id="GO:0051213">
    <property type="term" value="F:dioxygenase activity"/>
    <property type="evidence" value="ECO:0007669"/>
    <property type="project" value="UniProtKB-KW"/>
</dbReference>
<accession>A0A6J5FZR8</accession>
<evidence type="ECO:0000256" key="3">
    <source>
        <dbReference type="ARBA" id="ARBA00023004"/>
    </source>
</evidence>
<dbReference type="Proteomes" id="UP000494119">
    <property type="component" value="Unassembled WGS sequence"/>
</dbReference>
<comment type="similarity">
    <text evidence="6">Belongs to the bacterial ring-hydroxylating dioxygenase ferredoxin component family.</text>
</comment>
<name>A0A6J5FZR8_9BURK</name>
<reference evidence="8 9" key="1">
    <citation type="submission" date="2020-04" db="EMBL/GenBank/DDBJ databases">
        <authorList>
            <person name="De Canck E."/>
        </authorList>
    </citation>
    <scope>NUCLEOTIDE SEQUENCE [LARGE SCALE GENOMIC DNA]</scope>
    <source>
        <strain evidence="8 9">LMG 28688</strain>
    </source>
</reference>
<dbReference type="PANTHER" id="PTHR21496:SF0">
    <property type="entry name" value="RIESKE DOMAIN-CONTAINING PROTEIN"/>
    <property type="match status" value="1"/>
</dbReference>
<proteinExistence type="inferred from homology"/>
<dbReference type="RefSeq" id="WP_129563637.1">
    <property type="nucleotide sequence ID" value="NZ_CADIKL010000011.1"/>
</dbReference>
<dbReference type="EMBL" id="CADIKL010000011">
    <property type="protein sequence ID" value="CAB3788559.1"/>
    <property type="molecule type" value="Genomic_DNA"/>
</dbReference>
<comment type="cofactor">
    <cofactor evidence="5">
        <name>[2Fe-2S] cluster</name>
        <dbReference type="ChEBI" id="CHEBI:190135"/>
    </cofactor>
</comment>
<keyword evidence="9" id="KW-1185">Reference proteome</keyword>
<dbReference type="CDD" id="cd03528">
    <property type="entry name" value="Rieske_RO_ferredoxin"/>
    <property type="match status" value="1"/>
</dbReference>
<keyword evidence="4" id="KW-0411">Iron-sulfur</keyword>
<evidence type="ECO:0000259" key="7">
    <source>
        <dbReference type="PROSITE" id="PS51296"/>
    </source>
</evidence>